<keyword evidence="4" id="KW-1185">Reference proteome</keyword>
<sequence>MNNRWILGAVALAAWSTYAIAASDAPAPSVLVTQTALRQGTLPRTIEAYGVVQASAAASRTVMAATSATVQTLYVREGEEVSAGAPLMQLVPSPQTTAAYAQAQSAQRVAEQLLSRTKQMFAQHLATAQQLADAQKAESDAQSNLAALKAQGAGGAQVLRAPFRAIVLHVAASQGTIVSAGSPLFDLASPEKAILKVGAVPAQALLVGRGNAARVTAVGEEQSWPAAVVQRGSMVDPATGLVPIEIALPPGRFLPGEAADATITVGDTQGYVVPHAAILVDDHGGTYVVQDDGLKARKVAVSIAGAHGDQDVIRGDGLKPGQPLVLSGNYQLDDGMSMRVEQPGKKEAQ</sequence>
<organism evidence="3 4">
    <name type="scientific">Trinickia dabaoshanensis</name>
    <dbReference type="NCBI Taxonomy" id="564714"/>
    <lineage>
        <taxon>Bacteria</taxon>
        <taxon>Pseudomonadati</taxon>
        <taxon>Pseudomonadota</taxon>
        <taxon>Betaproteobacteria</taxon>
        <taxon>Burkholderiales</taxon>
        <taxon>Burkholderiaceae</taxon>
        <taxon>Trinickia</taxon>
    </lineage>
</organism>
<dbReference type="GO" id="GO:1990281">
    <property type="term" value="C:efflux pump complex"/>
    <property type="evidence" value="ECO:0007669"/>
    <property type="project" value="TreeGrafter"/>
</dbReference>
<dbReference type="RefSeq" id="WP_102644662.1">
    <property type="nucleotide sequence ID" value="NZ_PNYA01000005.1"/>
</dbReference>
<dbReference type="AlphaFoldDB" id="A0A2N7VWR3"/>
<evidence type="ECO:0000313" key="4">
    <source>
        <dbReference type="Proteomes" id="UP000235616"/>
    </source>
</evidence>
<evidence type="ECO:0000256" key="2">
    <source>
        <dbReference type="SAM" id="SignalP"/>
    </source>
</evidence>
<dbReference type="Gene3D" id="2.40.420.20">
    <property type="match status" value="1"/>
</dbReference>
<dbReference type="GO" id="GO:0015562">
    <property type="term" value="F:efflux transmembrane transporter activity"/>
    <property type="evidence" value="ECO:0007669"/>
    <property type="project" value="TreeGrafter"/>
</dbReference>
<evidence type="ECO:0000256" key="1">
    <source>
        <dbReference type="ARBA" id="ARBA00009477"/>
    </source>
</evidence>
<dbReference type="Gene3D" id="1.10.287.470">
    <property type="entry name" value="Helix hairpin bin"/>
    <property type="match status" value="1"/>
</dbReference>
<protein>
    <submittedName>
        <fullName evidence="3">Uncharacterized protein</fullName>
    </submittedName>
</protein>
<evidence type="ECO:0000313" key="3">
    <source>
        <dbReference type="EMBL" id="PMS21596.1"/>
    </source>
</evidence>
<name>A0A2N7VWR3_9BURK</name>
<dbReference type="Gene3D" id="2.40.50.100">
    <property type="match status" value="1"/>
</dbReference>
<feature type="signal peptide" evidence="2">
    <location>
        <begin position="1"/>
        <end position="21"/>
    </location>
</feature>
<gene>
    <name evidence="3" type="ORF">C0Z18_06955</name>
</gene>
<feature type="chain" id="PRO_5014717861" evidence="2">
    <location>
        <begin position="22"/>
        <end position="349"/>
    </location>
</feature>
<accession>A0A2N7VWR3</accession>
<dbReference type="OrthoDB" id="8992784at2"/>
<dbReference type="PANTHER" id="PTHR30469">
    <property type="entry name" value="MULTIDRUG RESISTANCE PROTEIN MDTA"/>
    <property type="match status" value="1"/>
</dbReference>
<dbReference type="SUPFAM" id="SSF111369">
    <property type="entry name" value="HlyD-like secretion proteins"/>
    <property type="match status" value="1"/>
</dbReference>
<reference evidence="3 4" key="1">
    <citation type="submission" date="2018-01" db="EMBL/GenBank/DDBJ databases">
        <title>Whole genome analyses suggest that Burkholderia sensu lato contains two further novel genera in the rhizoxinica-symbiotica group Mycetohabitans gen. nov., and Trinickia gen. nov.: implications for the evolution of diazotrophy and nodulation in the Burkholderiaceae.</title>
        <authorList>
            <person name="Estrada-de los Santos P."/>
            <person name="Palmer M."/>
            <person name="Chavez-Ramirez B."/>
            <person name="Beukes C."/>
            <person name="Steenkamp E.T."/>
            <person name="Hirsch A.M."/>
            <person name="Manyaka P."/>
            <person name="Maluk M."/>
            <person name="Lafos M."/>
            <person name="Crook M."/>
            <person name="Gross E."/>
            <person name="Simon M.F."/>
            <person name="Bueno dos Reis Junior F."/>
            <person name="Poole P.S."/>
            <person name="Venter S.N."/>
            <person name="James E.K."/>
        </authorList>
    </citation>
    <scope>NUCLEOTIDE SEQUENCE [LARGE SCALE GENOMIC DNA]</scope>
    <source>
        <strain evidence="3 4">GIMN1.004</strain>
    </source>
</reference>
<comment type="similarity">
    <text evidence="1">Belongs to the membrane fusion protein (MFP) (TC 8.A.1) family.</text>
</comment>
<dbReference type="Gene3D" id="2.40.30.170">
    <property type="match status" value="1"/>
</dbReference>
<dbReference type="Proteomes" id="UP000235616">
    <property type="component" value="Unassembled WGS sequence"/>
</dbReference>
<proteinExistence type="inferred from homology"/>
<comment type="caution">
    <text evidence="3">The sequence shown here is derived from an EMBL/GenBank/DDBJ whole genome shotgun (WGS) entry which is preliminary data.</text>
</comment>
<dbReference type="InterPro" id="IPR006143">
    <property type="entry name" value="RND_pump_MFP"/>
</dbReference>
<dbReference type="NCBIfam" id="TIGR01730">
    <property type="entry name" value="RND_mfp"/>
    <property type="match status" value="1"/>
</dbReference>
<dbReference type="EMBL" id="PNYA01000005">
    <property type="protein sequence ID" value="PMS21596.1"/>
    <property type="molecule type" value="Genomic_DNA"/>
</dbReference>
<keyword evidence="2" id="KW-0732">Signal</keyword>